<reference evidence="3" key="1">
    <citation type="submission" date="2022-11" db="EMBL/GenBank/DDBJ databases">
        <title>Minimal conservation of predation-associated metabolite biosynthetic gene clusters underscores biosynthetic potential of Myxococcota including descriptions for ten novel species: Archangium lansinium sp. nov., Myxococcus landrumus sp. nov., Nannocystis bai.</title>
        <authorList>
            <person name="Ahearne A."/>
            <person name="Stevens C."/>
            <person name="Dowd S."/>
        </authorList>
    </citation>
    <scope>NUCLEOTIDE SEQUENCE</scope>
    <source>
        <strain evidence="3">Fl3</strain>
    </source>
</reference>
<evidence type="ECO:0000256" key="1">
    <source>
        <dbReference type="PROSITE-ProRule" id="PRU00473"/>
    </source>
</evidence>
<feature type="domain" description="OmpA-like" evidence="2">
    <location>
        <begin position="100"/>
        <end position="213"/>
    </location>
</feature>
<dbReference type="InterPro" id="IPR006665">
    <property type="entry name" value="OmpA-like"/>
</dbReference>
<dbReference type="Pfam" id="PF00691">
    <property type="entry name" value="OmpA"/>
    <property type="match status" value="1"/>
</dbReference>
<gene>
    <name evidence="3" type="ORF">O0S08_48765</name>
</gene>
<dbReference type="SUPFAM" id="SSF103647">
    <property type="entry name" value="TSP type-3 repeat"/>
    <property type="match status" value="1"/>
</dbReference>
<name>A0ABY7H457_9BACT</name>
<protein>
    <submittedName>
        <fullName evidence="3">OmpA family protein</fullName>
    </submittedName>
</protein>
<evidence type="ECO:0000259" key="2">
    <source>
        <dbReference type="PROSITE" id="PS51123"/>
    </source>
</evidence>
<evidence type="ECO:0000313" key="3">
    <source>
        <dbReference type="EMBL" id="WAS94078.1"/>
    </source>
</evidence>
<dbReference type="Gene3D" id="3.30.1330.60">
    <property type="entry name" value="OmpA-like domain"/>
    <property type="match status" value="1"/>
</dbReference>
<dbReference type="Gene3D" id="4.10.1080.10">
    <property type="entry name" value="TSP type-3 repeat"/>
    <property type="match status" value="1"/>
</dbReference>
<accession>A0ABY7H457</accession>
<dbReference type="InterPro" id="IPR036737">
    <property type="entry name" value="OmpA-like_sf"/>
</dbReference>
<dbReference type="Proteomes" id="UP001164459">
    <property type="component" value="Chromosome"/>
</dbReference>
<keyword evidence="4" id="KW-1185">Reference proteome</keyword>
<keyword evidence="1" id="KW-0472">Membrane</keyword>
<dbReference type="PROSITE" id="PS51123">
    <property type="entry name" value="OMPA_2"/>
    <property type="match status" value="1"/>
</dbReference>
<dbReference type="RefSeq" id="WP_269036415.1">
    <property type="nucleotide sequence ID" value="NZ_CP114040.1"/>
</dbReference>
<dbReference type="SUPFAM" id="SSF103088">
    <property type="entry name" value="OmpA-like"/>
    <property type="match status" value="1"/>
</dbReference>
<dbReference type="InterPro" id="IPR028974">
    <property type="entry name" value="TSP_type-3_rpt"/>
</dbReference>
<dbReference type="PROSITE" id="PS51257">
    <property type="entry name" value="PROKAR_LIPOPROTEIN"/>
    <property type="match status" value="1"/>
</dbReference>
<sequence length="213" mass="23032">MVGRAVGLLFVAVVGCGRVEEVAVEEAGVVAREAPAKLILRGGSMDGDEGCPEELGVGPRAPVDADGDGIADGDDRCPTQAENRNGFQDRDGCEDVMPMELVHVGEMQAEPSFAGNTARLSRKALRWLEGYAEILGKYPDVEIEVSAHSRTMRSREVELELTQRRAEAVVDELVRLGVARERLTARGAGTTESYCCRGPCDGPQRFEMRVVVE</sequence>
<evidence type="ECO:0000313" key="4">
    <source>
        <dbReference type="Proteomes" id="UP001164459"/>
    </source>
</evidence>
<dbReference type="EMBL" id="CP114040">
    <property type="protein sequence ID" value="WAS94078.1"/>
    <property type="molecule type" value="Genomic_DNA"/>
</dbReference>
<proteinExistence type="predicted"/>
<dbReference type="CDD" id="cd07185">
    <property type="entry name" value="OmpA_C-like"/>
    <property type="match status" value="1"/>
</dbReference>
<organism evidence="3 4">
    <name type="scientific">Nannocystis punicea</name>
    <dbReference type="NCBI Taxonomy" id="2995304"/>
    <lineage>
        <taxon>Bacteria</taxon>
        <taxon>Pseudomonadati</taxon>
        <taxon>Myxococcota</taxon>
        <taxon>Polyangia</taxon>
        <taxon>Nannocystales</taxon>
        <taxon>Nannocystaceae</taxon>
        <taxon>Nannocystis</taxon>
    </lineage>
</organism>